<name>A0A3B4CIP0_PYGNA</name>
<dbReference type="AlphaFoldDB" id="A0A3B4CIP0"/>
<evidence type="ECO:0008006" key="3">
    <source>
        <dbReference type="Google" id="ProtNLM"/>
    </source>
</evidence>
<evidence type="ECO:0000313" key="2">
    <source>
        <dbReference type="Proteomes" id="UP001501920"/>
    </source>
</evidence>
<accession>A0A3B4CIP0</accession>
<dbReference type="OMA" id="QIKAWQI"/>
<dbReference type="GeneTree" id="ENSGT01140000283386"/>
<reference evidence="1" key="2">
    <citation type="submission" date="2025-08" db="UniProtKB">
        <authorList>
            <consortium name="Ensembl"/>
        </authorList>
    </citation>
    <scope>IDENTIFICATION</scope>
</reference>
<proteinExistence type="predicted"/>
<evidence type="ECO:0000313" key="1">
    <source>
        <dbReference type="Ensembl" id="ENSPNAP00000011230.2"/>
    </source>
</evidence>
<dbReference type="Proteomes" id="UP001501920">
    <property type="component" value="Chromosome 2"/>
</dbReference>
<reference evidence="1 2" key="1">
    <citation type="submission" date="2020-10" db="EMBL/GenBank/DDBJ databases">
        <title>Pygocentrus nattereri (red-bellied piranha) genome, fPygNat1, primary haplotype.</title>
        <authorList>
            <person name="Myers G."/>
            <person name="Meyer A."/>
            <person name="Karagic N."/>
            <person name="Pippel M."/>
            <person name="Winkler S."/>
            <person name="Tracey A."/>
            <person name="Wood J."/>
            <person name="Formenti G."/>
            <person name="Howe K."/>
            <person name="Fedrigo O."/>
            <person name="Jarvis E.D."/>
        </authorList>
    </citation>
    <scope>NUCLEOTIDE SEQUENCE [LARGE SCALE GENOMIC DNA]</scope>
</reference>
<dbReference type="Ensembl" id="ENSPNAT00000036043.2">
    <property type="protein sequence ID" value="ENSPNAP00000011230.2"/>
    <property type="gene ID" value="ENSPNAG00000016890.2"/>
</dbReference>
<keyword evidence="2" id="KW-1185">Reference proteome</keyword>
<organism evidence="1 2">
    <name type="scientific">Pygocentrus nattereri</name>
    <name type="common">Red-bellied piranha</name>
    <dbReference type="NCBI Taxonomy" id="42514"/>
    <lineage>
        <taxon>Eukaryota</taxon>
        <taxon>Metazoa</taxon>
        <taxon>Chordata</taxon>
        <taxon>Craniata</taxon>
        <taxon>Vertebrata</taxon>
        <taxon>Euteleostomi</taxon>
        <taxon>Actinopterygii</taxon>
        <taxon>Neopterygii</taxon>
        <taxon>Teleostei</taxon>
        <taxon>Ostariophysi</taxon>
        <taxon>Characiformes</taxon>
        <taxon>Characoidei</taxon>
        <taxon>Pygocentrus</taxon>
    </lineage>
</organism>
<reference evidence="1" key="3">
    <citation type="submission" date="2025-09" db="UniProtKB">
        <authorList>
            <consortium name="Ensembl"/>
        </authorList>
    </citation>
    <scope>IDENTIFICATION</scope>
</reference>
<protein>
    <recommendedName>
        <fullName evidence="3">C-type lectin domain-containing protein</fullName>
    </recommendedName>
</protein>
<sequence length="78" mass="8846">CLLQLASARPLLITAKHTSRHRDINAIFLFLQGVSTSESWFMLPDNGTLWSAGSGLVDAEGYKQYTNEWICLDYFTVY</sequence>